<dbReference type="eggNOG" id="ENOG502S3M5">
    <property type="taxonomic scope" value="Eukaryota"/>
</dbReference>
<dbReference type="STRING" id="7070.D6WE47"/>
<sequence length="674" mass="78839">MKTKVDKKNSASEPDLKTAGRKLKSGFPPGITVDELWLYRRKRPSENLWPNDNLKPREGSFKLLKSEYRRRFKDFRSCDNLREEISPVRNVKPDDHLKLEGSYELQPLYKENFIQYPIERPVHRPTTSSFQIIDLSENEMRENSRENERLLTEIRSRYPPYPYQERPPLIKRETNLKLEGDLYTTTEKAEKFIQYLLTNKPPLMKKPTTLKLEGEMDINTENREKYVPYEIAPRPPLCKKFTNLHLEGDLNILTEKQEKFIRYDVQKRPPLTKKHTNLVIEGDLELLPEYRREFIEYKTERPKLALPVNNLKTDGFYDVTPDVSVAFQQQIHPQIPNLRGGEGHEDMTLRTRLGRTTRENSLVDGPLETDESAKITNHLHLEGRIDLNPEYRNAYIDFNKEVSAPRTRRRGPESHLKSEGKMDITPEYKCSYVDFPRTRPQVKRPENSLSSEGEIDHMTEKNEKYVPFANVPRTGPLKRDTELKLEGNIECQPEYRKAYIDYLIRERVERKPRPLDNLGQPPRRIIEEEPLEKTLIHAQIPTVKEEPQKRPKSTRNRSLSQIETSVFGPKLTVPEKPQSRSSSPKPPSRRRSRTVPRNVSNSSDSDVPSRKHKTFGKPVLVENLASRSTTPVLPMIDVSARNKWMRDSSVESSSAFVVLDKNVKRDKWTPWQNY</sequence>
<feature type="region of interest" description="Disordered" evidence="2">
    <location>
        <begin position="1"/>
        <end position="26"/>
    </location>
</feature>
<evidence type="ECO:0000256" key="2">
    <source>
        <dbReference type="SAM" id="MobiDB-lite"/>
    </source>
</evidence>
<keyword evidence="4" id="KW-1185">Reference proteome</keyword>
<evidence type="ECO:0000313" key="3">
    <source>
        <dbReference type="EMBL" id="EFA00381.2"/>
    </source>
</evidence>
<dbReference type="GO" id="GO:0036064">
    <property type="term" value="C:ciliary basal body"/>
    <property type="evidence" value="ECO:0000318"/>
    <property type="project" value="GO_Central"/>
</dbReference>
<evidence type="ECO:0000313" key="4">
    <source>
        <dbReference type="Proteomes" id="UP000007266"/>
    </source>
</evidence>
<dbReference type="GO" id="GO:0005879">
    <property type="term" value="C:axonemal microtubule"/>
    <property type="evidence" value="ECO:0000318"/>
    <property type="project" value="GO_Central"/>
</dbReference>
<dbReference type="InterPro" id="IPR033336">
    <property type="entry name" value="SAXO1/2"/>
</dbReference>
<dbReference type="GO" id="GO:0005856">
    <property type="term" value="C:cytoskeleton"/>
    <property type="evidence" value="ECO:0000318"/>
    <property type="project" value="GO_Central"/>
</dbReference>
<dbReference type="EMBL" id="KQ971318">
    <property type="protein sequence ID" value="EFA00381.2"/>
    <property type="molecule type" value="Genomic_DNA"/>
</dbReference>
<evidence type="ECO:0000256" key="1">
    <source>
        <dbReference type="ARBA" id="ARBA00008738"/>
    </source>
</evidence>
<dbReference type="GO" id="GO:0005814">
    <property type="term" value="C:centriole"/>
    <property type="evidence" value="ECO:0000318"/>
    <property type="project" value="GO_Central"/>
</dbReference>
<dbReference type="GO" id="GO:0036126">
    <property type="term" value="C:sperm flagellum"/>
    <property type="evidence" value="ECO:0000318"/>
    <property type="project" value="GO_Central"/>
</dbReference>
<feature type="compositionally biased region" description="Low complexity" evidence="2">
    <location>
        <begin position="595"/>
        <end position="606"/>
    </location>
</feature>
<protein>
    <submittedName>
        <fullName evidence="3">Uncharacterized protein</fullName>
    </submittedName>
</protein>
<dbReference type="InParanoid" id="D6WE47"/>
<dbReference type="Proteomes" id="UP000007266">
    <property type="component" value="Linkage group 3"/>
</dbReference>
<gene>
    <name evidence="3" type="primary">AUGUSTUS-3.0.2_03227</name>
    <name evidence="3" type="ORF">TcasGA2_TC003227</name>
</gene>
<dbReference type="HOGENOM" id="CLU_403531_0_0_1"/>
<feature type="compositionally biased region" description="Low complexity" evidence="2">
    <location>
        <begin position="574"/>
        <end position="583"/>
    </location>
</feature>
<dbReference type="AlphaFoldDB" id="D6WE47"/>
<proteinExistence type="inferred from homology"/>
<feature type="compositionally biased region" description="Basic and acidic residues" evidence="2">
    <location>
        <begin position="1"/>
        <end position="18"/>
    </location>
</feature>
<dbReference type="GO" id="GO:0008017">
    <property type="term" value="F:microtubule binding"/>
    <property type="evidence" value="ECO:0000318"/>
    <property type="project" value="GO_Central"/>
</dbReference>
<reference evidence="3 4" key="2">
    <citation type="journal article" date="2010" name="Nucleic Acids Res.">
        <title>BeetleBase in 2010: revisions to provide comprehensive genomic information for Tribolium castaneum.</title>
        <authorList>
            <person name="Kim H.S."/>
            <person name="Murphy T."/>
            <person name="Xia J."/>
            <person name="Caragea D."/>
            <person name="Park Y."/>
            <person name="Beeman R.W."/>
            <person name="Lorenzen M.D."/>
            <person name="Butcher S."/>
            <person name="Manak J.R."/>
            <person name="Brown S.J."/>
        </authorList>
    </citation>
    <scope>GENOME REANNOTATION</scope>
    <source>
        <strain evidence="3 4">Georgia GA2</strain>
    </source>
</reference>
<dbReference type="KEGG" id="tca:103312209"/>
<accession>D6WE47</accession>
<dbReference type="PANTHER" id="PTHR31516:SF17">
    <property type="entry name" value="STABILIZER OF AXONEMAL MICROTUBULES 2"/>
    <property type="match status" value="1"/>
</dbReference>
<dbReference type="OrthoDB" id="407410at2759"/>
<organism evidence="3 4">
    <name type="scientific">Tribolium castaneum</name>
    <name type="common">Red flour beetle</name>
    <dbReference type="NCBI Taxonomy" id="7070"/>
    <lineage>
        <taxon>Eukaryota</taxon>
        <taxon>Metazoa</taxon>
        <taxon>Ecdysozoa</taxon>
        <taxon>Arthropoda</taxon>
        <taxon>Hexapoda</taxon>
        <taxon>Insecta</taxon>
        <taxon>Pterygota</taxon>
        <taxon>Neoptera</taxon>
        <taxon>Endopterygota</taxon>
        <taxon>Coleoptera</taxon>
        <taxon>Polyphaga</taxon>
        <taxon>Cucujiformia</taxon>
        <taxon>Tenebrionidae</taxon>
        <taxon>Tenebrionidae incertae sedis</taxon>
        <taxon>Tribolium</taxon>
    </lineage>
</organism>
<feature type="region of interest" description="Disordered" evidence="2">
    <location>
        <begin position="537"/>
        <end position="613"/>
    </location>
</feature>
<name>D6WE47_TRICA</name>
<dbReference type="PANTHER" id="PTHR31516">
    <property type="entry name" value="STABILIZER OF AXONEMAL MICROTUBULES 2"/>
    <property type="match status" value="1"/>
</dbReference>
<reference evidence="3 4" key="1">
    <citation type="journal article" date="2008" name="Nature">
        <title>The genome of the model beetle and pest Tribolium castaneum.</title>
        <authorList>
            <consortium name="Tribolium Genome Sequencing Consortium"/>
            <person name="Richards S."/>
            <person name="Gibbs R.A."/>
            <person name="Weinstock G.M."/>
            <person name="Brown S.J."/>
            <person name="Denell R."/>
            <person name="Beeman R.W."/>
            <person name="Gibbs R."/>
            <person name="Beeman R.W."/>
            <person name="Brown S.J."/>
            <person name="Bucher G."/>
            <person name="Friedrich M."/>
            <person name="Grimmelikhuijzen C.J."/>
            <person name="Klingler M."/>
            <person name="Lorenzen M."/>
            <person name="Richards S."/>
            <person name="Roth S."/>
            <person name="Schroder R."/>
            <person name="Tautz D."/>
            <person name="Zdobnov E.M."/>
            <person name="Muzny D."/>
            <person name="Gibbs R.A."/>
            <person name="Weinstock G.M."/>
            <person name="Attaway T."/>
            <person name="Bell S."/>
            <person name="Buhay C.J."/>
            <person name="Chandrabose M.N."/>
            <person name="Chavez D."/>
            <person name="Clerk-Blankenburg K.P."/>
            <person name="Cree A."/>
            <person name="Dao M."/>
            <person name="Davis C."/>
            <person name="Chacko J."/>
            <person name="Dinh H."/>
            <person name="Dugan-Rocha S."/>
            <person name="Fowler G."/>
            <person name="Garner T.T."/>
            <person name="Garnes J."/>
            <person name="Gnirke A."/>
            <person name="Hawes A."/>
            <person name="Hernandez J."/>
            <person name="Hines S."/>
            <person name="Holder M."/>
            <person name="Hume J."/>
            <person name="Jhangiani S.N."/>
            <person name="Joshi V."/>
            <person name="Khan Z.M."/>
            <person name="Jackson L."/>
            <person name="Kovar C."/>
            <person name="Kowis A."/>
            <person name="Lee S."/>
            <person name="Lewis L.R."/>
            <person name="Margolis J."/>
            <person name="Morgan M."/>
            <person name="Nazareth L.V."/>
            <person name="Nguyen N."/>
            <person name="Okwuonu G."/>
            <person name="Parker D."/>
            <person name="Richards S."/>
            <person name="Ruiz S.J."/>
            <person name="Santibanez J."/>
            <person name="Savard J."/>
            <person name="Scherer S.E."/>
            <person name="Schneider B."/>
            <person name="Sodergren E."/>
            <person name="Tautz D."/>
            <person name="Vattahil S."/>
            <person name="Villasana D."/>
            <person name="White C.S."/>
            <person name="Wright R."/>
            <person name="Park Y."/>
            <person name="Beeman R.W."/>
            <person name="Lord J."/>
            <person name="Oppert B."/>
            <person name="Lorenzen M."/>
            <person name="Brown S."/>
            <person name="Wang L."/>
            <person name="Savard J."/>
            <person name="Tautz D."/>
            <person name="Richards S."/>
            <person name="Weinstock G."/>
            <person name="Gibbs R.A."/>
            <person name="Liu Y."/>
            <person name="Worley K."/>
            <person name="Weinstock G."/>
            <person name="Elsik C.G."/>
            <person name="Reese J.T."/>
            <person name="Elhaik E."/>
            <person name="Landan G."/>
            <person name="Graur D."/>
            <person name="Arensburger P."/>
            <person name="Atkinson P."/>
            <person name="Beeman R.W."/>
            <person name="Beidler J."/>
            <person name="Brown S.J."/>
            <person name="Demuth J.P."/>
            <person name="Drury D.W."/>
            <person name="Du Y.Z."/>
            <person name="Fujiwara H."/>
            <person name="Lorenzen M."/>
            <person name="Maselli V."/>
            <person name="Osanai M."/>
            <person name="Park Y."/>
            <person name="Robertson H.M."/>
            <person name="Tu Z."/>
            <person name="Wang J.J."/>
            <person name="Wang S."/>
            <person name="Richards S."/>
            <person name="Song H."/>
            <person name="Zhang L."/>
            <person name="Sodergren E."/>
            <person name="Werner D."/>
            <person name="Stanke M."/>
            <person name="Morgenstern B."/>
            <person name="Solovyev V."/>
            <person name="Kosarev P."/>
            <person name="Brown G."/>
            <person name="Chen H.C."/>
            <person name="Ermolaeva O."/>
            <person name="Hlavina W."/>
            <person name="Kapustin Y."/>
            <person name="Kiryutin B."/>
            <person name="Kitts P."/>
            <person name="Maglott D."/>
            <person name="Pruitt K."/>
            <person name="Sapojnikov V."/>
            <person name="Souvorov A."/>
            <person name="Mackey A.J."/>
            <person name="Waterhouse R.M."/>
            <person name="Wyder S."/>
            <person name="Zdobnov E.M."/>
            <person name="Zdobnov E.M."/>
            <person name="Wyder S."/>
            <person name="Kriventseva E.V."/>
            <person name="Kadowaki T."/>
            <person name="Bork P."/>
            <person name="Aranda M."/>
            <person name="Bao R."/>
            <person name="Beermann A."/>
            <person name="Berns N."/>
            <person name="Bolognesi R."/>
            <person name="Bonneton F."/>
            <person name="Bopp D."/>
            <person name="Brown S.J."/>
            <person name="Bucher G."/>
            <person name="Butts T."/>
            <person name="Chaumot A."/>
            <person name="Denell R.E."/>
            <person name="Ferrier D.E."/>
            <person name="Friedrich M."/>
            <person name="Gordon C.M."/>
            <person name="Jindra M."/>
            <person name="Klingler M."/>
            <person name="Lan Q."/>
            <person name="Lattorff H.M."/>
            <person name="Laudet V."/>
            <person name="von Levetsow C."/>
            <person name="Liu Z."/>
            <person name="Lutz R."/>
            <person name="Lynch J.A."/>
            <person name="da Fonseca R.N."/>
            <person name="Posnien N."/>
            <person name="Reuter R."/>
            <person name="Roth S."/>
            <person name="Savard J."/>
            <person name="Schinko J.B."/>
            <person name="Schmitt C."/>
            <person name="Schoppmeier M."/>
            <person name="Schroder R."/>
            <person name="Shippy T.D."/>
            <person name="Simonnet F."/>
            <person name="Marques-Souza H."/>
            <person name="Tautz D."/>
            <person name="Tomoyasu Y."/>
            <person name="Trauner J."/>
            <person name="Van der Zee M."/>
            <person name="Vervoort M."/>
            <person name="Wittkopp N."/>
            <person name="Wimmer E.A."/>
            <person name="Yang X."/>
            <person name="Jones A.K."/>
            <person name="Sattelle D.B."/>
            <person name="Ebert P.R."/>
            <person name="Nelson D."/>
            <person name="Scott J.G."/>
            <person name="Beeman R.W."/>
            <person name="Muthukrishnan S."/>
            <person name="Kramer K.J."/>
            <person name="Arakane Y."/>
            <person name="Beeman R.W."/>
            <person name="Zhu Q."/>
            <person name="Hogenkamp D."/>
            <person name="Dixit R."/>
            <person name="Oppert B."/>
            <person name="Jiang H."/>
            <person name="Zou Z."/>
            <person name="Marshall J."/>
            <person name="Elpidina E."/>
            <person name="Vinokurov K."/>
            <person name="Oppert C."/>
            <person name="Zou Z."/>
            <person name="Evans J."/>
            <person name="Lu Z."/>
            <person name="Zhao P."/>
            <person name="Sumathipala N."/>
            <person name="Altincicek B."/>
            <person name="Vilcinskas A."/>
            <person name="Williams M."/>
            <person name="Hultmark D."/>
            <person name="Hetru C."/>
            <person name="Jiang H."/>
            <person name="Grimmelikhuijzen C.J."/>
            <person name="Hauser F."/>
            <person name="Cazzamali G."/>
            <person name="Williamson M."/>
            <person name="Park Y."/>
            <person name="Li B."/>
            <person name="Tanaka Y."/>
            <person name="Predel R."/>
            <person name="Neupert S."/>
            <person name="Schachtner J."/>
            <person name="Verleyen P."/>
            <person name="Raible F."/>
            <person name="Bork P."/>
            <person name="Friedrich M."/>
            <person name="Walden K.K."/>
            <person name="Robertson H.M."/>
            <person name="Angeli S."/>
            <person name="Foret S."/>
            <person name="Bucher G."/>
            <person name="Schuetz S."/>
            <person name="Maleszka R."/>
            <person name="Wimmer E.A."/>
            <person name="Beeman R.W."/>
            <person name="Lorenzen M."/>
            <person name="Tomoyasu Y."/>
            <person name="Miller S.C."/>
            <person name="Grossmann D."/>
            <person name="Bucher G."/>
        </authorList>
    </citation>
    <scope>NUCLEOTIDE SEQUENCE [LARGE SCALE GENOMIC DNA]</scope>
    <source>
        <strain evidence="3 4">Georgia GA2</strain>
    </source>
</reference>
<comment type="similarity">
    <text evidence="1">Belongs to the FAM154 family.</text>
</comment>